<protein>
    <submittedName>
        <fullName evidence="2">Uu.00g087580.m01.CDS01</fullName>
    </submittedName>
</protein>
<keyword evidence="3" id="KW-1185">Reference proteome</keyword>
<name>A0AAI8VN10_9PEZI</name>
<dbReference type="AlphaFoldDB" id="A0AAI8VN10"/>
<organism evidence="2 3">
    <name type="scientific">Anthostomella pinea</name>
    <dbReference type="NCBI Taxonomy" id="933095"/>
    <lineage>
        <taxon>Eukaryota</taxon>
        <taxon>Fungi</taxon>
        <taxon>Dikarya</taxon>
        <taxon>Ascomycota</taxon>
        <taxon>Pezizomycotina</taxon>
        <taxon>Sordariomycetes</taxon>
        <taxon>Xylariomycetidae</taxon>
        <taxon>Xylariales</taxon>
        <taxon>Xylariaceae</taxon>
        <taxon>Anthostomella</taxon>
    </lineage>
</organism>
<dbReference type="SUPFAM" id="SSF53098">
    <property type="entry name" value="Ribonuclease H-like"/>
    <property type="match status" value="1"/>
</dbReference>
<evidence type="ECO:0000256" key="1">
    <source>
        <dbReference type="SAM" id="MobiDB-lite"/>
    </source>
</evidence>
<dbReference type="GO" id="GO:0003676">
    <property type="term" value="F:nucleic acid binding"/>
    <property type="evidence" value="ECO:0007669"/>
    <property type="project" value="InterPro"/>
</dbReference>
<feature type="region of interest" description="Disordered" evidence="1">
    <location>
        <begin position="20"/>
        <end position="43"/>
    </location>
</feature>
<dbReference type="Gene3D" id="3.30.420.10">
    <property type="entry name" value="Ribonuclease H-like superfamily/Ribonuclease H"/>
    <property type="match status" value="2"/>
</dbReference>
<dbReference type="InterPro" id="IPR036397">
    <property type="entry name" value="RNaseH_sf"/>
</dbReference>
<dbReference type="InterPro" id="IPR012337">
    <property type="entry name" value="RNaseH-like_sf"/>
</dbReference>
<dbReference type="EMBL" id="CAUWAG010000010">
    <property type="protein sequence ID" value="CAJ2507572.1"/>
    <property type="molecule type" value="Genomic_DNA"/>
</dbReference>
<evidence type="ECO:0000313" key="2">
    <source>
        <dbReference type="EMBL" id="CAJ2507572.1"/>
    </source>
</evidence>
<dbReference type="Proteomes" id="UP001295740">
    <property type="component" value="Unassembled WGS sequence"/>
</dbReference>
<accession>A0AAI8VN10</accession>
<reference evidence="2" key="1">
    <citation type="submission" date="2023-10" db="EMBL/GenBank/DDBJ databases">
        <authorList>
            <person name="Hackl T."/>
        </authorList>
    </citation>
    <scope>NUCLEOTIDE SEQUENCE</scope>
</reference>
<sequence length="143" mass="15895">MPNNGQPNPKAGWAFVHGPGLQGQPARVEQRGPFGDEGAQTSNNAELRAVIGALRFRHWPGEGFRTVNGWKTSSGKNGKTNVKNRDLWEMLLGEVERREEQGLKIQFWRIPREWNGVADAAAKKASAEDEAPGQWEEMMGLCI</sequence>
<evidence type="ECO:0000313" key="3">
    <source>
        <dbReference type="Proteomes" id="UP001295740"/>
    </source>
</evidence>
<proteinExistence type="predicted"/>
<comment type="caution">
    <text evidence="2">The sequence shown here is derived from an EMBL/GenBank/DDBJ whole genome shotgun (WGS) entry which is preliminary data.</text>
</comment>
<gene>
    <name evidence="2" type="ORF">KHLLAP_LOCUS8040</name>
</gene>